<dbReference type="GO" id="GO:0008061">
    <property type="term" value="F:chitin binding"/>
    <property type="evidence" value="ECO:0007669"/>
    <property type="project" value="InterPro"/>
</dbReference>
<dbReference type="PANTHER" id="PTHR46066">
    <property type="entry name" value="CHITINASE DOMAIN-CONTAINING PROTEIN 1 FAMILY MEMBER"/>
    <property type="match status" value="1"/>
</dbReference>
<keyword evidence="3" id="KW-0378">Hydrolase</keyword>
<comment type="caution">
    <text evidence="3">The sequence shown here is derived from an EMBL/GenBank/DDBJ whole genome shotgun (WGS) entry which is preliminary data.</text>
</comment>
<feature type="domain" description="GH18" evidence="2">
    <location>
        <begin position="253"/>
        <end position="566"/>
    </location>
</feature>
<dbReference type="InterPro" id="IPR001223">
    <property type="entry name" value="Glyco_hydro18_cat"/>
</dbReference>
<proteinExistence type="predicted"/>
<gene>
    <name evidence="3" type="ORF">H9734_00400</name>
</gene>
<dbReference type="PROSITE" id="PS51910">
    <property type="entry name" value="GH18_2"/>
    <property type="match status" value="1"/>
</dbReference>
<evidence type="ECO:0000256" key="1">
    <source>
        <dbReference type="SAM" id="Phobius"/>
    </source>
</evidence>
<dbReference type="Pfam" id="PF00704">
    <property type="entry name" value="Glyco_hydro_18"/>
    <property type="match status" value="1"/>
</dbReference>
<evidence type="ECO:0000313" key="4">
    <source>
        <dbReference type="Proteomes" id="UP000886890"/>
    </source>
</evidence>
<feature type="transmembrane region" description="Helical" evidence="1">
    <location>
        <begin position="12"/>
        <end position="34"/>
    </location>
</feature>
<dbReference type="GO" id="GO:0005975">
    <property type="term" value="P:carbohydrate metabolic process"/>
    <property type="evidence" value="ECO:0007669"/>
    <property type="project" value="InterPro"/>
</dbReference>
<dbReference type="InterPro" id="IPR029070">
    <property type="entry name" value="Chitinase_insertion_sf"/>
</dbReference>
<protein>
    <submittedName>
        <fullName evidence="3">Glycosyl hydrolase family 18</fullName>
    </submittedName>
</protein>
<reference evidence="3" key="1">
    <citation type="journal article" date="2021" name="PeerJ">
        <title>Extensive microbial diversity within the chicken gut microbiome revealed by metagenomics and culture.</title>
        <authorList>
            <person name="Gilroy R."/>
            <person name="Ravi A."/>
            <person name="Getino M."/>
            <person name="Pursley I."/>
            <person name="Horton D.L."/>
            <person name="Alikhan N.F."/>
            <person name="Baker D."/>
            <person name="Gharbi K."/>
            <person name="Hall N."/>
            <person name="Watson M."/>
            <person name="Adriaenssens E.M."/>
            <person name="Foster-Nyarko E."/>
            <person name="Jarju S."/>
            <person name="Secka A."/>
            <person name="Antonio M."/>
            <person name="Oren A."/>
            <person name="Chaudhuri R.R."/>
            <person name="La Ragione R."/>
            <person name="Hildebrand F."/>
            <person name="Pallen M.J."/>
        </authorList>
    </citation>
    <scope>NUCLEOTIDE SEQUENCE</scope>
    <source>
        <strain evidence="3">CHK183-1962</strain>
    </source>
</reference>
<dbReference type="Gene3D" id="2.30.30.40">
    <property type="entry name" value="SH3 Domains"/>
    <property type="match status" value="1"/>
</dbReference>
<dbReference type="AlphaFoldDB" id="A0A9D1XAX3"/>
<name>A0A9D1XAX3_9FIRM</name>
<keyword evidence="1" id="KW-0472">Membrane</keyword>
<evidence type="ECO:0000313" key="3">
    <source>
        <dbReference type="EMBL" id="HIX76052.1"/>
    </source>
</evidence>
<dbReference type="Gene3D" id="3.10.50.10">
    <property type="match status" value="1"/>
</dbReference>
<dbReference type="InterPro" id="IPR017853">
    <property type="entry name" value="GH"/>
</dbReference>
<dbReference type="InterPro" id="IPR011583">
    <property type="entry name" value="Chitinase_II/V-like_cat"/>
</dbReference>
<keyword evidence="1" id="KW-1133">Transmembrane helix</keyword>
<dbReference type="SMART" id="SM00636">
    <property type="entry name" value="Glyco_18"/>
    <property type="match status" value="1"/>
</dbReference>
<dbReference type="SUPFAM" id="SSF51445">
    <property type="entry name" value="(Trans)glycosidases"/>
    <property type="match status" value="1"/>
</dbReference>
<accession>A0A9D1XAX3</accession>
<sequence length="566" mass="62215">MQKNRKKKGRVTPVLVVILLIVILAVAGVVSFLVQRYTPSRNQMDQKAYFQLTDDTEAALVLNGCVSEEKGLMIQGEVYVSADFVSRELNSGFYWDQESQAILLITPSGVMKIAPGDTTYSTAGGQAAVQTGADGAIYIALELVKQYTDMDYAFYTEPNRAVMRTDWNGLRQVEVTAEQTDVRYRGGIKSDILTEAVQGETLYFLETLDNWVQVETADGYIGYVEKEDVSDEQAAPVHVTDASLVFAGIRRDHKINLAWHQTTSQAANDALGSAIANVTGVNVISPTWFSVVDNMGTLSSLASAEYVTQAHAAGMEVWGLIDNFDENFSTETALASYSVRTNIINQLIAAAQQVGLDGINVDFEQLSEASIPHYIQFLRELSAAAHGANLVVSVDTAVPQSFTEYYNRGAQAETVDYMIMMGYDEHYAGSEEAGSVASLPFVEGGIQTLLEDIPAEKIICAIPFYTRIWTENFGQVGVTSEVLGMDGADQYVTQMGMTKIWDASVGQNVASVETDTARYTIWLEDEQSIEEKMKLIEKYDLSGVAEWKLGFERATVWGIISSYLTE</sequence>
<reference evidence="3" key="2">
    <citation type="submission" date="2021-04" db="EMBL/GenBank/DDBJ databases">
        <authorList>
            <person name="Gilroy R."/>
        </authorList>
    </citation>
    <scope>NUCLEOTIDE SEQUENCE</scope>
    <source>
        <strain evidence="3">CHK183-1962</strain>
    </source>
</reference>
<dbReference type="Gene3D" id="3.20.20.80">
    <property type="entry name" value="Glycosidases"/>
    <property type="match status" value="1"/>
</dbReference>
<dbReference type="Proteomes" id="UP000886890">
    <property type="component" value="Unassembled WGS sequence"/>
</dbReference>
<organism evidence="3 4">
    <name type="scientific">Candidatus Fusicatenibacter merdavium</name>
    <dbReference type="NCBI Taxonomy" id="2838600"/>
    <lineage>
        <taxon>Bacteria</taxon>
        <taxon>Bacillati</taxon>
        <taxon>Bacillota</taxon>
        <taxon>Clostridia</taxon>
        <taxon>Lachnospirales</taxon>
        <taxon>Lachnospiraceae</taxon>
        <taxon>Fusicatenibacter</taxon>
    </lineage>
</organism>
<evidence type="ECO:0000259" key="2">
    <source>
        <dbReference type="PROSITE" id="PS51910"/>
    </source>
</evidence>
<keyword evidence="1" id="KW-0812">Transmembrane</keyword>
<dbReference type="GO" id="GO:0016787">
    <property type="term" value="F:hydrolase activity"/>
    <property type="evidence" value="ECO:0007669"/>
    <property type="project" value="UniProtKB-KW"/>
</dbReference>
<dbReference type="PANTHER" id="PTHR46066:SF2">
    <property type="entry name" value="CHITINASE DOMAIN-CONTAINING PROTEIN 1"/>
    <property type="match status" value="1"/>
</dbReference>
<dbReference type="InterPro" id="IPR003646">
    <property type="entry name" value="SH3-like_bac-type"/>
</dbReference>
<dbReference type="EMBL" id="DXEK01000007">
    <property type="protein sequence ID" value="HIX76052.1"/>
    <property type="molecule type" value="Genomic_DNA"/>
</dbReference>
<dbReference type="Pfam" id="PF08239">
    <property type="entry name" value="SH3_3"/>
    <property type="match status" value="1"/>
</dbReference>